<dbReference type="Gene3D" id="3.90.730.10">
    <property type="entry name" value="Ribonuclease T2-like"/>
    <property type="match status" value="1"/>
</dbReference>
<name>A0ABQ7TUC0_SOLTU</name>
<keyword evidence="5" id="KW-0456">Lyase</keyword>
<organism evidence="8 9">
    <name type="scientific">Solanum tuberosum</name>
    <name type="common">Potato</name>
    <dbReference type="NCBI Taxonomy" id="4113"/>
    <lineage>
        <taxon>Eukaryota</taxon>
        <taxon>Viridiplantae</taxon>
        <taxon>Streptophyta</taxon>
        <taxon>Embryophyta</taxon>
        <taxon>Tracheophyta</taxon>
        <taxon>Spermatophyta</taxon>
        <taxon>Magnoliopsida</taxon>
        <taxon>eudicotyledons</taxon>
        <taxon>Gunneridae</taxon>
        <taxon>Pentapetalae</taxon>
        <taxon>asterids</taxon>
        <taxon>lamiids</taxon>
        <taxon>Solanales</taxon>
        <taxon>Solanaceae</taxon>
        <taxon>Solanoideae</taxon>
        <taxon>Solaneae</taxon>
        <taxon>Solanum</taxon>
    </lineage>
</organism>
<accession>A0ABQ7TUC0</accession>
<dbReference type="PROSITE" id="PS00531">
    <property type="entry name" value="RNASE_T2_2"/>
    <property type="match status" value="1"/>
</dbReference>
<comment type="similarity">
    <text evidence="1 6">Belongs to the RNase T2 family.</text>
</comment>
<evidence type="ECO:0000256" key="5">
    <source>
        <dbReference type="ARBA" id="ARBA00023239"/>
    </source>
</evidence>
<keyword evidence="9" id="KW-1185">Reference proteome</keyword>
<reference evidence="8 9" key="1">
    <citation type="journal article" date="2021" name="bioRxiv">
        <title>Chromosome-scale and haplotype-resolved genome assembly of a tetraploid potato cultivar.</title>
        <authorList>
            <person name="Sun H."/>
            <person name="Jiao W.-B."/>
            <person name="Krause K."/>
            <person name="Campoy J.A."/>
            <person name="Goel M."/>
            <person name="Folz-Donahue K."/>
            <person name="Kukat C."/>
            <person name="Huettel B."/>
            <person name="Schneeberger K."/>
        </authorList>
    </citation>
    <scope>NUCLEOTIDE SEQUENCE [LARGE SCALE GENOMIC DNA]</scope>
    <source>
        <strain evidence="8">SolTubOtavaFocal</strain>
        <tissue evidence="8">Leaves</tissue>
    </source>
</reference>
<evidence type="ECO:0000256" key="3">
    <source>
        <dbReference type="ARBA" id="ARBA00022759"/>
    </source>
</evidence>
<evidence type="ECO:0000256" key="2">
    <source>
        <dbReference type="ARBA" id="ARBA00022722"/>
    </source>
</evidence>
<comment type="caution">
    <text evidence="8">The sequence shown here is derived from an EMBL/GenBank/DDBJ whole genome shotgun (WGS) entry which is preliminary data.</text>
</comment>
<keyword evidence="3" id="KW-0255">Endonuclease</keyword>
<dbReference type="InterPro" id="IPR001568">
    <property type="entry name" value="RNase_T2-like"/>
</dbReference>
<feature type="chain" id="PRO_5045439899" evidence="7">
    <location>
        <begin position="28"/>
        <end position="399"/>
    </location>
</feature>
<keyword evidence="2" id="KW-0540">Nuclease</keyword>
<dbReference type="Proteomes" id="UP000826656">
    <property type="component" value="Unassembled WGS sequence"/>
</dbReference>
<evidence type="ECO:0000256" key="1">
    <source>
        <dbReference type="ARBA" id="ARBA00007469"/>
    </source>
</evidence>
<dbReference type="InterPro" id="IPR033130">
    <property type="entry name" value="RNase_T2_His_AS_2"/>
</dbReference>
<gene>
    <name evidence="8" type="ORF">KY290_036733</name>
</gene>
<feature type="signal peptide" evidence="7">
    <location>
        <begin position="1"/>
        <end position="27"/>
    </location>
</feature>
<keyword evidence="3" id="KW-0378">Hydrolase</keyword>
<dbReference type="EMBL" id="JAIVGD010000028">
    <property type="protein sequence ID" value="KAH0738028.1"/>
    <property type="molecule type" value="Genomic_DNA"/>
</dbReference>
<dbReference type="PANTHER" id="PTHR11240:SF22">
    <property type="entry name" value="RIBONUCLEASE T2"/>
    <property type="match status" value="1"/>
</dbReference>
<dbReference type="CDD" id="cd01061">
    <property type="entry name" value="RNase_T2_euk"/>
    <property type="match status" value="1"/>
</dbReference>
<dbReference type="InterPro" id="IPR033697">
    <property type="entry name" value="Ribonuclease_T2_eukaryotic"/>
</dbReference>
<keyword evidence="4" id="KW-1015">Disulfide bond</keyword>
<evidence type="ECO:0000256" key="6">
    <source>
        <dbReference type="RuleBase" id="RU004328"/>
    </source>
</evidence>
<keyword evidence="7" id="KW-0732">Signal</keyword>
<dbReference type="PANTHER" id="PTHR11240">
    <property type="entry name" value="RIBONUCLEASE T2"/>
    <property type="match status" value="1"/>
</dbReference>
<protein>
    <submittedName>
        <fullName evidence="8">Uncharacterized protein</fullName>
    </submittedName>
</protein>
<sequence length="399" mass="46267">MSSPPAIVNLRMLFVCCILIAVKGGWDEEVGLLRRGGEQREFDYFKLALQWPGTYCRKTRHCCSSNACCTRSNSPSVFTIHGLWTEYNDGTWPSCCSGRPFDEKEISTLLEPMRKYWPSLSCGSPRSCHHKKGPFWGHEWEKHGTCAYPVVHDEYEFFLTTLNVYFKYNVTEVLFEAGYVPSNSEKYPLGGIISAIQNAFHTTPELVCSGDALEELRICFFKNFEPRDCAHDTSLRRSCPQYVSLPAHGSWARDESRAEMWYDWTERGRIMMSRASFSQKSMEWICLILKEASKVKGNNVRRWRRQEHVSHLFCARNFNNKGRYISIISIQGKSRAVLIVPEISFNAGWWDLDTKIEKFIHYKANKTVNQNYKMVDKEIPYAETVRRSRWSSREINSAA</sequence>
<evidence type="ECO:0000256" key="7">
    <source>
        <dbReference type="SAM" id="SignalP"/>
    </source>
</evidence>
<proteinExistence type="inferred from homology"/>
<dbReference type="Pfam" id="PF00445">
    <property type="entry name" value="Ribonuclease_T2"/>
    <property type="match status" value="1"/>
</dbReference>
<evidence type="ECO:0000313" key="8">
    <source>
        <dbReference type="EMBL" id="KAH0738028.1"/>
    </source>
</evidence>
<dbReference type="InterPro" id="IPR036430">
    <property type="entry name" value="RNase_T2-like_sf"/>
</dbReference>
<dbReference type="SUPFAM" id="SSF55895">
    <property type="entry name" value="Ribonuclease Rh-like"/>
    <property type="match status" value="1"/>
</dbReference>
<evidence type="ECO:0000313" key="9">
    <source>
        <dbReference type="Proteomes" id="UP000826656"/>
    </source>
</evidence>
<evidence type="ECO:0000256" key="4">
    <source>
        <dbReference type="ARBA" id="ARBA00023157"/>
    </source>
</evidence>